<dbReference type="FunFam" id="3.90.1530.30:FF:000001">
    <property type="entry name" value="Chromosome partitioning protein ParB"/>
    <property type="match status" value="1"/>
</dbReference>
<dbReference type="STRING" id="1802436.A2370_02325"/>
<dbReference type="InterPro" id="IPR057240">
    <property type="entry name" value="ParB_dimer_C"/>
</dbReference>
<dbReference type="Pfam" id="PF02195">
    <property type="entry name" value="ParB_N"/>
    <property type="match status" value="1"/>
</dbReference>
<evidence type="ECO:0000256" key="1">
    <source>
        <dbReference type="ARBA" id="ARBA00006295"/>
    </source>
</evidence>
<evidence type="ECO:0000259" key="4">
    <source>
        <dbReference type="SMART" id="SM00470"/>
    </source>
</evidence>
<evidence type="ECO:0000256" key="3">
    <source>
        <dbReference type="ARBA" id="ARBA00023125"/>
    </source>
</evidence>
<dbReference type="PANTHER" id="PTHR33375">
    <property type="entry name" value="CHROMOSOME-PARTITIONING PROTEIN PARB-RELATED"/>
    <property type="match status" value="1"/>
</dbReference>
<dbReference type="InterPro" id="IPR003115">
    <property type="entry name" value="ParB_N"/>
</dbReference>
<reference evidence="5 6" key="1">
    <citation type="journal article" date="2016" name="Nat. Commun.">
        <title>Thousands of microbial genomes shed light on interconnected biogeochemical processes in an aquifer system.</title>
        <authorList>
            <person name="Anantharaman K."/>
            <person name="Brown C.T."/>
            <person name="Hug L.A."/>
            <person name="Sharon I."/>
            <person name="Castelle C.J."/>
            <person name="Probst A.J."/>
            <person name="Thomas B.C."/>
            <person name="Singh A."/>
            <person name="Wilkins M.J."/>
            <person name="Karaoz U."/>
            <person name="Brodie E.L."/>
            <person name="Williams K.H."/>
            <person name="Hubbard S.S."/>
            <person name="Banfield J.F."/>
        </authorList>
    </citation>
    <scope>NUCLEOTIDE SEQUENCE [LARGE SCALE GENOMIC DNA]</scope>
</reference>
<feature type="domain" description="ParB-like N-terminal" evidence="4">
    <location>
        <begin position="10"/>
        <end position="109"/>
    </location>
</feature>
<proteinExistence type="inferred from homology"/>
<dbReference type="SMART" id="SM00470">
    <property type="entry name" value="ParB"/>
    <property type="match status" value="1"/>
</dbReference>
<dbReference type="GO" id="GO:0005694">
    <property type="term" value="C:chromosome"/>
    <property type="evidence" value="ECO:0007669"/>
    <property type="project" value="TreeGrafter"/>
</dbReference>
<dbReference type="GO" id="GO:0003677">
    <property type="term" value="F:DNA binding"/>
    <property type="evidence" value="ECO:0007669"/>
    <property type="project" value="UniProtKB-KW"/>
</dbReference>
<evidence type="ECO:0000313" key="5">
    <source>
        <dbReference type="EMBL" id="OHA58299.1"/>
    </source>
</evidence>
<comment type="caution">
    <text evidence="5">The sequence shown here is derived from an EMBL/GenBank/DDBJ whole genome shotgun (WGS) entry which is preliminary data.</text>
</comment>
<dbReference type="Proteomes" id="UP000176222">
    <property type="component" value="Unassembled WGS sequence"/>
</dbReference>
<accession>A0A1G2QE07</accession>
<keyword evidence="2" id="KW-0159">Chromosome partition</keyword>
<dbReference type="AlphaFoldDB" id="A0A1G2QE07"/>
<sequence>MPEDYNHSIFMIEVDKIKPNPYQPRQEFNEDRLRDLADSIRQYGVLQPLVVTRKEVEREDGLVAEYELIAGERRLRASKVAGLSLVPAIIRSGEHADKMKLEMAIVENLQREDLNPVDRALSFSRLSKEFNLTHEAIAKKVGKSRVYVTNTTRILALPQEMLEAIVAGKITEGHTRPLLMLIDKPEEQGSLFQEIMLKRLTVREAENLARRIAYERVRHRDTFLTPAVMEMEEKLTEKLGTRVRVEKKPGAQSGRVMIDFFTLQDLDKILVSINEGATSAGQVPVVGQEISEPAESEMPSEPTEENIGIVAEEEKIDALESTTDPEDLYIVRNFSL</sequence>
<dbReference type="PANTHER" id="PTHR33375:SF1">
    <property type="entry name" value="CHROMOSOME-PARTITIONING PROTEIN PARB-RELATED"/>
    <property type="match status" value="1"/>
</dbReference>
<organism evidence="5 6">
    <name type="scientific">Candidatus Vogelbacteria bacterium RIFOXYB1_FULL_42_16</name>
    <dbReference type="NCBI Taxonomy" id="1802436"/>
    <lineage>
        <taxon>Bacteria</taxon>
        <taxon>Candidatus Vogeliibacteriota</taxon>
    </lineage>
</organism>
<dbReference type="EMBL" id="MHTH01000012">
    <property type="protein sequence ID" value="OHA58299.1"/>
    <property type="molecule type" value="Genomic_DNA"/>
</dbReference>
<dbReference type="Gene3D" id="1.10.10.2830">
    <property type="match status" value="1"/>
</dbReference>
<dbReference type="CDD" id="cd16393">
    <property type="entry name" value="SPO0J_N"/>
    <property type="match status" value="1"/>
</dbReference>
<dbReference type="InterPro" id="IPR041468">
    <property type="entry name" value="HTH_ParB/Spo0J"/>
</dbReference>
<dbReference type="SUPFAM" id="SSF109709">
    <property type="entry name" value="KorB DNA-binding domain-like"/>
    <property type="match status" value="1"/>
</dbReference>
<dbReference type="SUPFAM" id="SSF110849">
    <property type="entry name" value="ParB/Sulfiredoxin"/>
    <property type="match status" value="1"/>
</dbReference>
<evidence type="ECO:0000313" key="6">
    <source>
        <dbReference type="Proteomes" id="UP000176222"/>
    </source>
</evidence>
<name>A0A1G2QE07_9BACT</name>
<dbReference type="InterPro" id="IPR036086">
    <property type="entry name" value="ParB/Sulfiredoxin_sf"/>
</dbReference>
<dbReference type="FunFam" id="1.10.10.2830:FF:000001">
    <property type="entry name" value="Chromosome partitioning protein ParB"/>
    <property type="match status" value="1"/>
</dbReference>
<dbReference type="Gene3D" id="3.90.1530.30">
    <property type="match status" value="1"/>
</dbReference>
<keyword evidence="3" id="KW-0238">DNA-binding</keyword>
<comment type="similarity">
    <text evidence="1">Belongs to the ParB family.</text>
</comment>
<evidence type="ECO:0000256" key="2">
    <source>
        <dbReference type="ARBA" id="ARBA00022829"/>
    </source>
</evidence>
<dbReference type="NCBIfam" id="TIGR00180">
    <property type="entry name" value="parB_part"/>
    <property type="match status" value="1"/>
</dbReference>
<dbReference type="InterPro" id="IPR004437">
    <property type="entry name" value="ParB/RepB/Spo0J"/>
</dbReference>
<dbReference type="InterPro" id="IPR050336">
    <property type="entry name" value="Chromosome_partition/occlusion"/>
</dbReference>
<dbReference type="Pfam" id="PF23552">
    <property type="entry name" value="ParB_C"/>
    <property type="match status" value="1"/>
</dbReference>
<dbReference type="Pfam" id="PF17762">
    <property type="entry name" value="HTH_ParB"/>
    <property type="match status" value="1"/>
</dbReference>
<dbReference type="GO" id="GO:0007059">
    <property type="term" value="P:chromosome segregation"/>
    <property type="evidence" value="ECO:0007669"/>
    <property type="project" value="UniProtKB-KW"/>
</dbReference>
<protein>
    <recommendedName>
        <fullName evidence="4">ParB-like N-terminal domain-containing protein</fullName>
    </recommendedName>
</protein>
<gene>
    <name evidence="5" type="ORF">A2370_02325</name>
</gene>